<dbReference type="OrthoDB" id="9778740at2"/>
<keyword evidence="1" id="KW-0285">Flavoprotein</keyword>
<dbReference type="HOGENOM" id="CLU_067342_0_0_10"/>
<dbReference type="GO" id="GO:0016491">
    <property type="term" value="F:oxidoreductase activity"/>
    <property type="evidence" value="ECO:0007669"/>
    <property type="project" value="UniProtKB-KW"/>
</dbReference>
<evidence type="ECO:0000256" key="2">
    <source>
        <dbReference type="ARBA" id="ARBA00023002"/>
    </source>
</evidence>
<dbReference type="PROSITE" id="PS51257">
    <property type="entry name" value="PROKAR_LIPOPROTEIN"/>
    <property type="match status" value="1"/>
</dbReference>
<dbReference type="PRINTS" id="PR00469">
    <property type="entry name" value="PNDRDTASEII"/>
</dbReference>
<dbReference type="PATRIC" id="fig|1191523.3.peg.1504"/>
<accession>I6ZRF4</accession>
<evidence type="ECO:0000313" key="3">
    <source>
        <dbReference type="EMBL" id="AFN74654.1"/>
    </source>
</evidence>
<reference evidence="3 4" key="1">
    <citation type="journal article" date="2013" name="PLoS ONE">
        <title>Genomic analysis of Melioribacter roseus, facultatively anaerobic organotrophic bacterium representing a novel deep lineage within Bacteriodetes/Chlorobi group.</title>
        <authorList>
            <person name="Kadnikov V.V."/>
            <person name="Mardanov A.V."/>
            <person name="Podosokorskaya O.A."/>
            <person name="Gavrilov S.N."/>
            <person name="Kublanov I.V."/>
            <person name="Beletsky A.V."/>
            <person name="Bonch-Osmolovskaya E.A."/>
            <person name="Ravin N.V."/>
        </authorList>
    </citation>
    <scope>NUCLEOTIDE SEQUENCE [LARGE SCALE GENOMIC DNA]</scope>
    <source>
        <strain evidence="4">JCM 17771 / P3M-2</strain>
    </source>
</reference>
<dbReference type="InterPro" id="IPR036188">
    <property type="entry name" value="FAD/NAD-bd_sf"/>
</dbReference>
<evidence type="ECO:0000256" key="1">
    <source>
        <dbReference type="ARBA" id="ARBA00022630"/>
    </source>
</evidence>
<dbReference type="Proteomes" id="UP000009011">
    <property type="component" value="Chromosome"/>
</dbReference>
<evidence type="ECO:0000313" key="4">
    <source>
        <dbReference type="Proteomes" id="UP000009011"/>
    </source>
</evidence>
<dbReference type="InterPro" id="IPR023856">
    <property type="entry name" value="Bdr"/>
</dbReference>
<dbReference type="EMBL" id="CP003557">
    <property type="protein sequence ID" value="AFN74654.1"/>
    <property type="molecule type" value="Genomic_DNA"/>
</dbReference>
<keyword evidence="4" id="KW-1185">Reference proteome</keyword>
<dbReference type="SUPFAM" id="SSF51905">
    <property type="entry name" value="FAD/NAD(P)-binding domain"/>
    <property type="match status" value="1"/>
</dbReference>
<sequence length="328" mass="37553">MNKTTYDVIIVGAGPIGMACGIEASKRKLKYLILEKGCLVNSIYNFPVNMTFFSTSERLEIGGVPFVSHGTKPTRREALEYYRRVKSAWNLKVNYFEKVEEVLRGKNLFEVISDKGKYRCRYLVLATGYYDHPNLMNIPGENLPKVFHYYKEPHPFNDQKVAIVGGGNSAVDVALETFRHGAEVTMIVKRNSLDKNVKYWVRPDIENRIKEGSVKAFFNAKLTEIKEKEIVIEQNGKRITLENDFVFAMTGYHPDFKFLEKTGVEFEGRKLKIPSVNSETQETNIPDLFLAGVVCGGMDTGKWFIENSIEHATRIFDAIEKRIRGRRK</sequence>
<proteinExistence type="predicted"/>
<dbReference type="PRINTS" id="PR00368">
    <property type="entry name" value="FADPNR"/>
</dbReference>
<dbReference type="STRING" id="1191523.MROS_1417"/>
<dbReference type="Gene3D" id="3.50.50.60">
    <property type="entry name" value="FAD/NAD(P)-binding domain"/>
    <property type="match status" value="1"/>
</dbReference>
<dbReference type="AlphaFoldDB" id="I6ZRF4"/>
<dbReference type="NCBIfam" id="TIGR04018">
    <property type="entry name" value="Bthiol_YpdA"/>
    <property type="match status" value="1"/>
</dbReference>
<keyword evidence="2" id="KW-0560">Oxidoreductase</keyword>
<dbReference type="RefSeq" id="WP_014856088.1">
    <property type="nucleotide sequence ID" value="NC_018178.1"/>
</dbReference>
<gene>
    <name evidence="3" type="ordered locus">MROS_1417</name>
</gene>
<protein>
    <submittedName>
        <fullName evidence="3">Pyridine nucleotide-disulfide oxidoreductase family protein</fullName>
    </submittedName>
</protein>
<name>I6ZRF4_MELRP</name>
<dbReference type="eggNOG" id="COG0492">
    <property type="taxonomic scope" value="Bacteria"/>
</dbReference>
<dbReference type="InterPro" id="IPR050097">
    <property type="entry name" value="Ferredoxin-NADP_redctase_2"/>
</dbReference>
<dbReference type="KEGG" id="mro:MROS_1417"/>
<dbReference type="PANTHER" id="PTHR48105">
    <property type="entry name" value="THIOREDOXIN REDUCTASE 1-RELATED-RELATED"/>
    <property type="match status" value="1"/>
</dbReference>
<organism evidence="3 4">
    <name type="scientific">Melioribacter roseus (strain DSM 23840 / JCM 17771 / VKM B-2668 / P3M-2)</name>
    <dbReference type="NCBI Taxonomy" id="1191523"/>
    <lineage>
        <taxon>Bacteria</taxon>
        <taxon>Pseudomonadati</taxon>
        <taxon>Ignavibacteriota</taxon>
        <taxon>Ignavibacteria</taxon>
        <taxon>Ignavibacteriales</taxon>
        <taxon>Melioribacteraceae</taxon>
        <taxon>Melioribacter</taxon>
    </lineage>
</organism>
<dbReference type="Pfam" id="PF13738">
    <property type="entry name" value="Pyr_redox_3"/>
    <property type="match status" value="1"/>
</dbReference>